<dbReference type="Gene3D" id="1.25.10.10">
    <property type="entry name" value="Leucine-rich Repeat Variant"/>
    <property type="match status" value="1"/>
</dbReference>
<accession>A0A8J2WRT7</accession>
<dbReference type="Proteomes" id="UP000789595">
    <property type="component" value="Unassembled WGS sequence"/>
</dbReference>
<dbReference type="Pfam" id="PF03224">
    <property type="entry name" value="V-ATPase_H_N"/>
    <property type="match status" value="1"/>
</dbReference>
<evidence type="ECO:0000256" key="4">
    <source>
        <dbReference type="ARBA" id="ARBA00023065"/>
    </source>
</evidence>
<evidence type="ECO:0000313" key="7">
    <source>
        <dbReference type="Proteomes" id="UP000789595"/>
    </source>
</evidence>
<dbReference type="OrthoDB" id="10263554at2759"/>
<dbReference type="PANTHER" id="PTHR10698">
    <property type="entry name" value="V-TYPE PROTON ATPASE SUBUNIT H"/>
    <property type="match status" value="1"/>
</dbReference>
<proteinExistence type="inferred from homology"/>
<dbReference type="AlphaFoldDB" id="A0A8J2WRT7"/>
<name>A0A8J2WRT7_9STRA</name>
<keyword evidence="3" id="KW-0375">Hydrogen ion transport</keyword>
<dbReference type="GO" id="GO:0046961">
    <property type="term" value="F:proton-transporting ATPase activity, rotational mechanism"/>
    <property type="evidence" value="ECO:0007669"/>
    <property type="project" value="InterPro"/>
</dbReference>
<gene>
    <name evidence="6" type="ORF">PECAL_5P26980</name>
</gene>
<comment type="caution">
    <text evidence="6">The sequence shown here is derived from an EMBL/GenBank/DDBJ whole genome shotgun (WGS) entry which is preliminary data.</text>
</comment>
<dbReference type="PANTHER" id="PTHR10698:SF0">
    <property type="entry name" value="V-TYPE PROTON ATPASE SUBUNIT H"/>
    <property type="match status" value="1"/>
</dbReference>
<dbReference type="InterPro" id="IPR011987">
    <property type="entry name" value="ATPase_V1-cplx_hsu_C"/>
</dbReference>
<dbReference type="InterPro" id="IPR016024">
    <property type="entry name" value="ARM-type_fold"/>
</dbReference>
<dbReference type="InterPro" id="IPR038497">
    <property type="entry name" value="ATPase_V1-cplx_hsu_C_sf"/>
</dbReference>
<evidence type="ECO:0000256" key="2">
    <source>
        <dbReference type="ARBA" id="ARBA00022448"/>
    </source>
</evidence>
<evidence type="ECO:0000259" key="5">
    <source>
        <dbReference type="Pfam" id="PF11698"/>
    </source>
</evidence>
<dbReference type="InterPro" id="IPR004908">
    <property type="entry name" value="ATPase_V1-cplx_hsu"/>
</dbReference>
<feature type="domain" description="ATPase V1 complex subunit H C-terminal" evidence="5">
    <location>
        <begin position="301"/>
        <end position="414"/>
    </location>
</feature>
<evidence type="ECO:0000256" key="3">
    <source>
        <dbReference type="ARBA" id="ARBA00022781"/>
    </source>
</evidence>
<organism evidence="6 7">
    <name type="scientific">Pelagomonas calceolata</name>
    <dbReference type="NCBI Taxonomy" id="35677"/>
    <lineage>
        <taxon>Eukaryota</taxon>
        <taxon>Sar</taxon>
        <taxon>Stramenopiles</taxon>
        <taxon>Ochrophyta</taxon>
        <taxon>Pelagophyceae</taxon>
        <taxon>Pelagomonadales</taxon>
        <taxon>Pelagomonadaceae</taxon>
        <taxon>Pelagomonas</taxon>
    </lineage>
</organism>
<dbReference type="InterPro" id="IPR011989">
    <property type="entry name" value="ARM-like"/>
</dbReference>
<evidence type="ECO:0000313" key="6">
    <source>
        <dbReference type="EMBL" id="CAH0378181.1"/>
    </source>
</evidence>
<keyword evidence="7" id="KW-1185">Reference proteome</keyword>
<dbReference type="Pfam" id="PF11698">
    <property type="entry name" value="V-ATPase_H_C"/>
    <property type="match status" value="1"/>
</dbReference>
<dbReference type="SUPFAM" id="SSF48371">
    <property type="entry name" value="ARM repeat"/>
    <property type="match status" value="1"/>
</dbReference>
<dbReference type="Gene3D" id="1.25.40.150">
    <property type="entry name" value="V-type ATPase, subunit H, C-terminal domain"/>
    <property type="match status" value="1"/>
</dbReference>
<dbReference type="EMBL" id="CAKKNE010000005">
    <property type="protein sequence ID" value="CAH0378181.1"/>
    <property type="molecule type" value="Genomic_DNA"/>
</dbReference>
<protein>
    <recommendedName>
        <fullName evidence="5">ATPase V1 complex subunit H C-terminal domain-containing protein</fullName>
    </recommendedName>
</protein>
<comment type="similarity">
    <text evidence="1">Belongs to the V-ATPase H subunit family.</text>
</comment>
<keyword evidence="2" id="KW-0813">Transport</keyword>
<reference evidence="6" key="1">
    <citation type="submission" date="2021-11" db="EMBL/GenBank/DDBJ databases">
        <authorList>
            <consortium name="Genoscope - CEA"/>
            <person name="William W."/>
        </authorList>
    </citation>
    <scope>NUCLEOTIDE SEQUENCE</scope>
</reference>
<dbReference type="GO" id="GO:0000221">
    <property type="term" value="C:vacuolar proton-transporting V-type ATPase, V1 domain"/>
    <property type="evidence" value="ECO:0007669"/>
    <property type="project" value="InterPro"/>
</dbReference>
<sequence length="424" mass="43146">MASMTTRDDALQFGAVDWQRLIREGAVADQHAAAIKGAEASSLEAVLGDAAAARAYAAALAAVAGGVDDGAARRYCVTKAEDVLVADGAAAAKAQLFAPGGLANFVAAAGKAARAGDAYSTRVAAAVAAALVAADAQADAGPLVAWLATQMADGTSAREAAPALAVALRAPRARAAFAAQGGVALLAARLNDAGGGAQLKYEVAFSLWCLSFEEDAPDDFVRSHAVEALCGAVAAAPREKVVRVAVTALLNAARDDAAATRMVGAGLGTTLASMASRPFADDDVKAAVGELATRVKSVSKELSTLERYAAEVASGKLRWGPVHSEAFWVEHAKAAEKDDFALVRRLVEVLSEATGDVEALAVASYDLGEIAHRHAGAKSALVKLGAKDAALKLIDHEDEDVQRRALQCVSKILLRGGSSVVGGA</sequence>
<keyword evidence="4" id="KW-0406">Ion transport</keyword>
<evidence type="ECO:0000256" key="1">
    <source>
        <dbReference type="ARBA" id="ARBA00008613"/>
    </source>
</evidence>